<sequence length="49" mass="5885">MNIDELRLKIEELCIALNTSNLDPRIRTMLEDELEQTCINYYKLRRGRS</sequence>
<dbReference type="AlphaFoldDB" id="A0A644T9B4"/>
<comment type="caution">
    <text evidence="1">The sequence shown here is derived from an EMBL/GenBank/DDBJ whole genome shotgun (WGS) entry which is preliminary data.</text>
</comment>
<organism evidence="1">
    <name type="scientific">bioreactor metagenome</name>
    <dbReference type="NCBI Taxonomy" id="1076179"/>
    <lineage>
        <taxon>unclassified sequences</taxon>
        <taxon>metagenomes</taxon>
        <taxon>ecological metagenomes</taxon>
    </lineage>
</organism>
<gene>
    <name evidence="1" type="ORF">SDC9_09173</name>
</gene>
<reference evidence="1" key="1">
    <citation type="submission" date="2019-08" db="EMBL/GenBank/DDBJ databases">
        <authorList>
            <person name="Kucharzyk K."/>
            <person name="Murdoch R.W."/>
            <person name="Higgins S."/>
            <person name="Loffler F."/>
        </authorList>
    </citation>
    <scope>NUCLEOTIDE SEQUENCE</scope>
</reference>
<dbReference type="EMBL" id="VSSQ01000021">
    <property type="protein sequence ID" value="MPL63533.1"/>
    <property type="molecule type" value="Genomic_DNA"/>
</dbReference>
<accession>A0A644T9B4</accession>
<evidence type="ECO:0000313" key="1">
    <source>
        <dbReference type="EMBL" id="MPL63533.1"/>
    </source>
</evidence>
<protein>
    <submittedName>
        <fullName evidence="1">Uncharacterized protein</fullName>
    </submittedName>
</protein>
<proteinExistence type="predicted"/>
<name>A0A644T9B4_9ZZZZ</name>